<protein>
    <submittedName>
        <fullName evidence="1">Uncharacterized protein</fullName>
    </submittedName>
</protein>
<dbReference type="Proteomes" id="UP001172386">
    <property type="component" value="Unassembled WGS sequence"/>
</dbReference>
<organism evidence="1 2">
    <name type="scientific">Neophaeococcomyces mojaviensis</name>
    <dbReference type="NCBI Taxonomy" id="3383035"/>
    <lineage>
        <taxon>Eukaryota</taxon>
        <taxon>Fungi</taxon>
        <taxon>Dikarya</taxon>
        <taxon>Ascomycota</taxon>
        <taxon>Pezizomycotina</taxon>
        <taxon>Eurotiomycetes</taxon>
        <taxon>Chaetothyriomycetidae</taxon>
        <taxon>Chaetothyriales</taxon>
        <taxon>Chaetothyriales incertae sedis</taxon>
        <taxon>Neophaeococcomyces</taxon>
    </lineage>
</organism>
<accession>A0ACC2ZY07</accession>
<comment type="caution">
    <text evidence="1">The sequence shown here is derived from an EMBL/GenBank/DDBJ whole genome shotgun (WGS) entry which is preliminary data.</text>
</comment>
<evidence type="ECO:0000313" key="1">
    <source>
        <dbReference type="EMBL" id="KAJ9652543.1"/>
    </source>
</evidence>
<keyword evidence="2" id="KW-1185">Reference proteome</keyword>
<sequence length="601" mass="66417">MDDDSPTARHSSIGSNGAGVTSVNTTRKKRLDPSDPSTWTSRHNSLQENRSRSSFDAQETGLPKISVGSDIMHELAKEDYDDKPKIHSPTKHRTSSGSMAAALSGGLDSLHIGPEQRLQKVNPPTNSTTRSDSPNANHLSPTTPKAAAVGRDEVDNRRLSNQSTSFSSMTDDSGDRIGPIEREENDEEAVQESSDEERGNSDEDEGSPVSERGRKRKSYHDPESPQAIAQGAKGTAEAPSIQGWFLQYRHGSSNIIAVDIAPPTEPAPPHPIQHSGKLSETHGKVTPRSNYNRAASPAALSALGDDNAELQRAKALPLRVSPMDDKIMDRHVKMLIRGDWSAYQDHENEQQEWRHEPRLYLVCSDLSNEASYALEWTVGTLLKDGDTLLVISALEDEHALKHSEELEPTLEVKLESAKAAEEANTTMVSLTKQTTNQEGSTVYERTSSLRHAQEQNRSSSRPGSRMGRHQTKKDDERIKAVEKLEADFLKFVRRTTLQVRCMIEVIHCRSPRHLILNAIDELEPTLVVVGTRGLGAVKNVVMGSFSNYLVQKSSIPVMVARKRLKKAHHAKISSQQIRMTNNLTPFSISGKRKSLTQARID</sequence>
<gene>
    <name evidence="1" type="ORF">H2198_008218</name>
</gene>
<dbReference type="EMBL" id="JAPDRQ010000194">
    <property type="protein sequence ID" value="KAJ9652543.1"/>
    <property type="molecule type" value="Genomic_DNA"/>
</dbReference>
<evidence type="ECO:0000313" key="2">
    <source>
        <dbReference type="Proteomes" id="UP001172386"/>
    </source>
</evidence>
<proteinExistence type="predicted"/>
<reference evidence="1" key="1">
    <citation type="submission" date="2022-10" db="EMBL/GenBank/DDBJ databases">
        <title>Culturing micro-colonial fungi from biological soil crusts in the Mojave desert and describing Neophaeococcomyces mojavensis, and introducing the new genera and species Taxawa tesnikishii.</title>
        <authorList>
            <person name="Kurbessoian T."/>
            <person name="Stajich J.E."/>
        </authorList>
    </citation>
    <scope>NUCLEOTIDE SEQUENCE</scope>
    <source>
        <strain evidence="1">JES_112</strain>
    </source>
</reference>
<name>A0ACC2ZY07_9EURO</name>